<dbReference type="STRING" id="1314790.A0A1Y1Y192"/>
<keyword evidence="3" id="KW-0812">Transmembrane</keyword>
<dbReference type="PANTHER" id="PTHR13466">
    <property type="entry name" value="TEX2 PROTEIN-RELATED"/>
    <property type="match status" value="1"/>
</dbReference>
<dbReference type="AlphaFoldDB" id="A0A1Y1Y192"/>
<accession>A0A1Y1Y192</accession>
<keyword evidence="8" id="KW-0472">Membrane</keyword>
<dbReference type="FunCoup" id="A0A1Y1Y192">
    <property type="interactions" value="46"/>
</dbReference>
<evidence type="ECO:0000313" key="12">
    <source>
        <dbReference type="EMBL" id="ORX91773.1"/>
    </source>
</evidence>
<keyword evidence="6" id="KW-0445">Lipid transport</keyword>
<dbReference type="GO" id="GO:1990456">
    <property type="term" value="P:mitochondrion-endoplasmic reticulum membrane tethering"/>
    <property type="evidence" value="ECO:0007669"/>
    <property type="project" value="TreeGrafter"/>
</dbReference>
<feature type="region of interest" description="Disordered" evidence="9">
    <location>
        <begin position="357"/>
        <end position="386"/>
    </location>
</feature>
<keyword evidence="5" id="KW-1133">Transmembrane helix</keyword>
<feature type="domain" description="PH" evidence="10">
    <location>
        <begin position="1"/>
        <end position="111"/>
    </location>
</feature>
<evidence type="ECO:0000256" key="8">
    <source>
        <dbReference type="ARBA" id="ARBA00023136"/>
    </source>
</evidence>
<dbReference type="OrthoDB" id="26740at2759"/>
<feature type="compositionally biased region" description="Basic and acidic residues" evidence="9">
    <location>
        <begin position="544"/>
        <end position="554"/>
    </location>
</feature>
<evidence type="ECO:0000256" key="3">
    <source>
        <dbReference type="ARBA" id="ARBA00022692"/>
    </source>
</evidence>
<dbReference type="PROSITE" id="PS51847">
    <property type="entry name" value="SMP"/>
    <property type="match status" value="1"/>
</dbReference>
<dbReference type="EMBL" id="MCFE01000307">
    <property type="protein sequence ID" value="ORX91773.1"/>
    <property type="molecule type" value="Genomic_DNA"/>
</dbReference>
<evidence type="ECO:0000256" key="4">
    <source>
        <dbReference type="ARBA" id="ARBA00022824"/>
    </source>
</evidence>
<dbReference type="InterPro" id="IPR031468">
    <property type="entry name" value="SMP_LBD"/>
</dbReference>
<evidence type="ECO:0000256" key="2">
    <source>
        <dbReference type="ARBA" id="ARBA00022448"/>
    </source>
</evidence>
<sequence>MVGLMQGVNTYIDHSSKRSRNRVYAILKRETLWLYSDEKLVECQGVLTVSQFEVTIFPKYLPDNEIFHKELPIRLSKRCSPMEDDHSEFFFFVSTPSTKEDWYLALLNASKMKRRGIQSSTIHNEFDFDAPAITRLIEILQSNVRHEETLWLNAFIGRVFLSIYKTQEINQFFIEKILSKTKKIRQPSFLGDIKIRNLDIGNSMPTISHPKLVELNQSGELKVEFFLNYRGDFHCEIDTEVNVHVPSLRPWKLGLGLNATLKDISGRMLLHIKAPPTNRFWLGFCSSPSMSFNLEPNVCGKHLKSPLISQLLERAIVGVIEDTLVLPNMDDFPFLESHGTGGIFECASEYIREQCAQMDPRTSEASEDYGIPSYNRRRSSSASKDEVYSVDTDASSIFTTKTHSSSNTSYSNDTLDHETPKIYVNGDLSRYYFEEKPLPELASHHFHHKSEVLDLANDYNHSRETSSKQSASSKFNSLDTASLETNSEGSSYRSSSESTREYFVQTEDAKNDDIARSVKKSKKRSNSKRKNIFGNFFHHSAAKNKPDRAEERSPQLHQHLGAHSISSLVLSTHTVLSSNSNSDNVDSRSI</sequence>
<keyword evidence="13" id="KW-1185">Reference proteome</keyword>
<evidence type="ECO:0000259" key="11">
    <source>
        <dbReference type="PROSITE" id="PS51847"/>
    </source>
</evidence>
<keyword evidence="2" id="KW-0813">Transport</keyword>
<dbReference type="CDD" id="cd21675">
    <property type="entry name" value="SMP_TEX2"/>
    <property type="match status" value="1"/>
</dbReference>
<evidence type="ECO:0000256" key="7">
    <source>
        <dbReference type="ARBA" id="ARBA00023121"/>
    </source>
</evidence>
<feature type="compositionally biased region" description="Basic residues" evidence="9">
    <location>
        <begin position="517"/>
        <end position="531"/>
    </location>
</feature>
<dbReference type="GO" id="GO:0015914">
    <property type="term" value="P:phospholipid transport"/>
    <property type="evidence" value="ECO:0007669"/>
    <property type="project" value="TreeGrafter"/>
</dbReference>
<organism evidence="12 13">
    <name type="scientific">Basidiobolus meristosporus CBS 931.73</name>
    <dbReference type="NCBI Taxonomy" id="1314790"/>
    <lineage>
        <taxon>Eukaryota</taxon>
        <taxon>Fungi</taxon>
        <taxon>Fungi incertae sedis</taxon>
        <taxon>Zoopagomycota</taxon>
        <taxon>Entomophthoromycotina</taxon>
        <taxon>Basidiobolomycetes</taxon>
        <taxon>Basidiobolales</taxon>
        <taxon>Basidiobolaceae</taxon>
        <taxon>Basidiobolus</taxon>
    </lineage>
</organism>
<feature type="domain" description="SMP-LTD" evidence="11">
    <location>
        <begin position="145"/>
        <end position="335"/>
    </location>
</feature>
<dbReference type="GO" id="GO:0008289">
    <property type="term" value="F:lipid binding"/>
    <property type="evidence" value="ECO:0007669"/>
    <property type="project" value="UniProtKB-KW"/>
</dbReference>
<dbReference type="GO" id="GO:0032865">
    <property type="term" value="C:ERMES complex"/>
    <property type="evidence" value="ECO:0007669"/>
    <property type="project" value="TreeGrafter"/>
</dbReference>
<evidence type="ECO:0000313" key="13">
    <source>
        <dbReference type="Proteomes" id="UP000193498"/>
    </source>
</evidence>
<dbReference type="Pfam" id="PF26547">
    <property type="entry name" value="PDZD8_N"/>
    <property type="match status" value="1"/>
</dbReference>
<dbReference type="Gene3D" id="2.30.29.30">
    <property type="entry name" value="Pleckstrin-homology domain (PH domain)/Phosphotyrosine-binding domain (PTB)"/>
    <property type="match status" value="1"/>
</dbReference>
<feature type="compositionally biased region" description="Basic and acidic residues" evidence="9">
    <location>
        <begin position="507"/>
        <end position="516"/>
    </location>
</feature>
<keyword evidence="4" id="KW-0256">Endoplasmic reticulum</keyword>
<dbReference type="InterPro" id="IPR011993">
    <property type="entry name" value="PH-like_dom_sf"/>
</dbReference>
<reference evidence="12 13" key="1">
    <citation type="submission" date="2016-07" db="EMBL/GenBank/DDBJ databases">
        <title>Pervasive Adenine N6-methylation of Active Genes in Fungi.</title>
        <authorList>
            <consortium name="DOE Joint Genome Institute"/>
            <person name="Mondo S.J."/>
            <person name="Dannebaum R.O."/>
            <person name="Kuo R.C."/>
            <person name="Labutti K."/>
            <person name="Haridas S."/>
            <person name="Kuo A."/>
            <person name="Salamov A."/>
            <person name="Ahrendt S.R."/>
            <person name="Lipzen A."/>
            <person name="Sullivan W."/>
            <person name="Andreopoulos W.B."/>
            <person name="Clum A."/>
            <person name="Lindquist E."/>
            <person name="Daum C."/>
            <person name="Ramamoorthy G.K."/>
            <person name="Gryganskyi A."/>
            <person name="Culley D."/>
            <person name="Magnuson J.K."/>
            <person name="James T.Y."/>
            <person name="O'Malley M.A."/>
            <person name="Stajich J.E."/>
            <person name="Spatafora J.W."/>
            <person name="Visel A."/>
            <person name="Grigoriev I.V."/>
        </authorList>
    </citation>
    <scope>NUCLEOTIDE SEQUENCE [LARGE SCALE GENOMIC DNA]</scope>
    <source>
        <strain evidence="12 13">CBS 931.73</strain>
    </source>
</reference>
<evidence type="ECO:0000256" key="6">
    <source>
        <dbReference type="ARBA" id="ARBA00023055"/>
    </source>
</evidence>
<name>A0A1Y1Y192_9FUNG</name>
<dbReference type="InterPro" id="IPR001849">
    <property type="entry name" value="PH_domain"/>
</dbReference>
<evidence type="ECO:0000256" key="5">
    <source>
        <dbReference type="ARBA" id="ARBA00022989"/>
    </source>
</evidence>
<dbReference type="GO" id="GO:0005789">
    <property type="term" value="C:endoplasmic reticulum membrane"/>
    <property type="evidence" value="ECO:0007669"/>
    <property type="project" value="UniProtKB-SubCell"/>
</dbReference>
<gene>
    <name evidence="12" type="ORF">K493DRAFT_317037</name>
</gene>
<comment type="subcellular location">
    <subcellularLocation>
        <location evidence="1">Endoplasmic reticulum membrane</location>
    </subcellularLocation>
</comment>
<feature type="region of interest" description="Disordered" evidence="9">
    <location>
        <begin position="460"/>
        <end position="556"/>
    </location>
</feature>
<evidence type="ECO:0000256" key="9">
    <source>
        <dbReference type="SAM" id="MobiDB-lite"/>
    </source>
</evidence>
<proteinExistence type="predicted"/>
<dbReference type="PANTHER" id="PTHR13466:SF19">
    <property type="entry name" value="NUCLEUS-VACUOLE JUNCTION PROTEIN 2"/>
    <property type="match status" value="1"/>
</dbReference>
<dbReference type="PROSITE" id="PS50003">
    <property type="entry name" value="PH_DOMAIN"/>
    <property type="match status" value="1"/>
</dbReference>
<dbReference type="InterPro" id="IPR058801">
    <property type="entry name" value="PDZD8_N"/>
</dbReference>
<feature type="compositionally biased region" description="Low complexity" evidence="9">
    <location>
        <begin position="467"/>
        <end position="477"/>
    </location>
</feature>
<dbReference type="Proteomes" id="UP000193498">
    <property type="component" value="Unassembled WGS sequence"/>
</dbReference>
<feature type="region of interest" description="Disordered" evidence="9">
    <location>
        <begin position="400"/>
        <end position="419"/>
    </location>
</feature>
<evidence type="ECO:0008006" key="14">
    <source>
        <dbReference type="Google" id="ProtNLM"/>
    </source>
</evidence>
<dbReference type="SUPFAM" id="SSF50729">
    <property type="entry name" value="PH domain-like"/>
    <property type="match status" value="1"/>
</dbReference>
<evidence type="ECO:0000259" key="10">
    <source>
        <dbReference type="PROSITE" id="PS50003"/>
    </source>
</evidence>
<evidence type="ECO:0000256" key="1">
    <source>
        <dbReference type="ARBA" id="ARBA00004586"/>
    </source>
</evidence>
<keyword evidence="7" id="KW-0446">Lipid-binding</keyword>
<feature type="compositionally biased region" description="Low complexity" evidence="9">
    <location>
        <begin position="484"/>
        <end position="497"/>
    </location>
</feature>
<dbReference type="InParanoid" id="A0A1Y1Y192"/>
<comment type="caution">
    <text evidence="12">The sequence shown here is derived from an EMBL/GenBank/DDBJ whole genome shotgun (WGS) entry which is preliminary data.</text>
</comment>
<protein>
    <recommendedName>
        <fullName evidence="14">SMP-LTD domain-containing protein</fullName>
    </recommendedName>
</protein>
<feature type="compositionally biased region" description="Polar residues" evidence="9">
    <location>
        <begin position="400"/>
        <end position="413"/>
    </location>
</feature>